<dbReference type="Proteomes" id="UP000826775">
    <property type="component" value="Chromosome"/>
</dbReference>
<dbReference type="EMBL" id="AP024814">
    <property type="protein sequence ID" value="BCZ17234.1"/>
    <property type="molecule type" value="Genomic_DNA"/>
</dbReference>
<protein>
    <submittedName>
        <fullName evidence="1">Uncharacterized protein</fullName>
    </submittedName>
</protein>
<evidence type="ECO:0000313" key="1">
    <source>
        <dbReference type="EMBL" id="BCZ17234.1"/>
    </source>
</evidence>
<keyword evidence="2" id="KW-1185">Reference proteome</keyword>
<organism evidence="1 2">
    <name type="scientific">Helicobacter gastrocanis</name>
    <dbReference type="NCBI Taxonomy" id="2849641"/>
    <lineage>
        <taxon>Bacteria</taxon>
        <taxon>Pseudomonadati</taxon>
        <taxon>Campylobacterota</taxon>
        <taxon>Epsilonproteobacteria</taxon>
        <taxon>Campylobacterales</taxon>
        <taxon>Helicobacteraceae</taxon>
        <taxon>Helicobacter</taxon>
    </lineage>
</organism>
<accession>A0ABN6I3M1</accession>
<reference evidence="1 2" key="1">
    <citation type="submission" date="2021-07" db="EMBL/GenBank/DDBJ databases">
        <title>Novel Helicobacter sp. Isolated from a dog.</title>
        <authorList>
            <person name="Rimbara E."/>
            <person name="Suzuki M."/>
        </authorList>
    </citation>
    <scope>NUCLEOTIDE SEQUENCE [LARGE SCALE GENOMIC DNA]</scope>
    <source>
        <strain evidence="2">NHP19-003</strain>
    </source>
</reference>
<proteinExistence type="predicted"/>
<sequence length="286" mass="33321">MLFVLKKHPKAQLDQNLQDYFRVVRHLVENFIFQLGKIPGVLKILDFVSNAFSSQHPENGVYAFLAKDSKEFEAYQYQLEARKAKLILKSRESKEFKDWEEALQRTSEHRYLVGYVGFLLDFSKEGGEENLQKFQAYAKHTIDILDTFFLNDNDLGVLQRAWLCFGDYSIEEENKFFGNRHQVGEFRYRNPVFKLFAKKINGAGETYFFCKLLDRLLGTSKADLVEKMHSIIAAYTFQREQLIKRSWWEQCLLQEEKLFAYMNAKQSKKCGRIKIEGGGAGLSLAG</sequence>
<name>A0ABN6I3M1_9HELI</name>
<evidence type="ECO:0000313" key="2">
    <source>
        <dbReference type="Proteomes" id="UP000826775"/>
    </source>
</evidence>
<gene>
    <name evidence="1" type="ORF">NHP190003_05160</name>
</gene>